<dbReference type="EMBL" id="CP049811">
    <property type="protein sequence ID" value="QIK40659.1"/>
    <property type="molecule type" value="Genomic_DNA"/>
</dbReference>
<protein>
    <submittedName>
        <fullName evidence="2">PIN domain-containing protein</fullName>
    </submittedName>
</protein>
<proteinExistence type="predicted"/>
<accession>A0A6G7VKT9</accession>
<gene>
    <name evidence="2" type="ORF">G8E03_07680</name>
</gene>
<dbReference type="KEGG" id="mon:G8E03_07680"/>
<feature type="domain" description="PIN" evidence="1">
    <location>
        <begin position="3"/>
        <end position="106"/>
    </location>
</feature>
<evidence type="ECO:0000313" key="2">
    <source>
        <dbReference type="EMBL" id="QIK40659.1"/>
    </source>
</evidence>
<reference evidence="2 3" key="1">
    <citation type="submission" date="2020-03" db="EMBL/GenBank/DDBJ databases">
        <title>Complete genome sequence of Monaibacterium sp. ALG8 with diverse plasmids.</title>
        <authorList>
            <person name="Sun C."/>
        </authorList>
    </citation>
    <scope>NUCLEOTIDE SEQUENCE [LARGE SCALE GENOMIC DNA]</scope>
    <source>
        <strain evidence="2 3">ALG8</strain>
    </source>
</reference>
<keyword evidence="3" id="KW-1185">Reference proteome</keyword>
<name>A0A6G7VKT9_9RHOB</name>
<dbReference type="Pfam" id="PF13470">
    <property type="entry name" value="PIN_3"/>
    <property type="match status" value="1"/>
</dbReference>
<dbReference type="AlphaFoldDB" id="A0A6G7VKT9"/>
<evidence type="ECO:0000259" key="1">
    <source>
        <dbReference type="Pfam" id="PF13470"/>
    </source>
</evidence>
<dbReference type="Proteomes" id="UP000500791">
    <property type="component" value="Chromosome"/>
</dbReference>
<dbReference type="InterPro" id="IPR002716">
    <property type="entry name" value="PIN_dom"/>
</dbReference>
<dbReference type="NCBIfam" id="NF046100">
    <property type="entry name" value="RSP_2648_fam_PIN"/>
    <property type="match status" value="1"/>
</dbReference>
<dbReference type="RefSeq" id="WP_166190363.1">
    <property type="nucleotide sequence ID" value="NZ_CP049811.1"/>
</dbReference>
<evidence type="ECO:0000313" key="3">
    <source>
        <dbReference type="Proteomes" id="UP000500791"/>
    </source>
</evidence>
<organism evidence="2 3">
    <name type="scientific">Pontivivens nitratireducens</name>
    <dbReference type="NCBI Taxonomy" id="2758038"/>
    <lineage>
        <taxon>Bacteria</taxon>
        <taxon>Pseudomonadati</taxon>
        <taxon>Pseudomonadota</taxon>
        <taxon>Alphaproteobacteria</taxon>
        <taxon>Rhodobacterales</taxon>
        <taxon>Paracoccaceae</taxon>
        <taxon>Pontivivens</taxon>
    </lineage>
</organism>
<sequence>MRALLDACVLYPTIQREILLGVAARGDYRALWSARILEEWARAAERAGADVGGQARVEIALLNDRCGDAAVPAPPRDDLRLPDPDDIHVLSAAIEGQAELIVTRNLKDFPRRALMPHGLYAIDPDAFLMACHAERSLADPVEVVRARTAQISGREQPLRPLLKRAGLPRLGKALSA</sequence>